<evidence type="ECO:0000256" key="1">
    <source>
        <dbReference type="SAM" id="MobiDB-lite"/>
    </source>
</evidence>
<protein>
    <submittedName>
        <fullName evidence="2">Uncharacterized protein</fullName>
    </submittedName>
</protein>
<dbReference type="Proteomes" id="UP001497516">
    <property type="component" value="Chromosome 3"/>
</dbReference>
<evidence type="ECO:0000313" key="2">
    <source>
        <dbReference type="EMBL" id="CAL1377989.1"/>
    </source>
</evidence>
<name>A0AAV2DWJ1_9ROSI</name>
<feature type="region of interest" description="Disordered" evidence="1">
    <location>
        <begin position="1"/>
        <end position="21"/>
    </location>
</feature>
<dbReference type="AlphaFoldDB" id="A0AAV2DWJ1"/>
<sequence length="100" mass="11005">MGDTHRQDKLHQAHCSQNRAKVTKIRSDVMSGSRIYQLGVLTRTRRGGCPSGVIGLSKALLRKQLIALASIVARLSAILKVDTRTKLLATRVKRTEVPMA</sequence>
<dbReference type="EMBL" id="OZ034816">
    <property type="protein sequence ID" value="CAL1377989.1"/>
    <property type="molecule type" value="Genomic_DNA"/>
</dbReference>
<organism evidence="2 3">
    <name type="scientific">Linum trigynum</name>
    <dbReference type="NCBI Taxonomy" id="586398"/>
    <lineage>
        <taxon>Eukaryota</taxon>
        <taxon>Viridiplantae</taxon>
        <taxon>Streptophyta</taxon>
        <taxon>Embryophyta</taxon>
        <taxon>Tracheophyta</taxon>
        <taxon>Spermatophyta</taxon>
        <taxon>Magnoliopsida</taxon>
        <taxon>eudicotyledons</taxon>
        <taxon>Gunneridae</taxon>
        <taxon>Pentapetalae</taxon>
        <taxon>rosids</taxon>
        <taxon>fabids</taxon>
        <taxon>Malpighiales</taxon>
        <taxon>Linaceae</taxon>
        <taxon>Linum</taxon>
    </lineage>
</organism>
<reference evidence="2 3" key="1">
    <citation type="submission" date="2024-04" db="EMBL/GenBank/DDBJ databases">
        <authorList>
            <person name="Fracassetti M."/>
        </authorList>
    </citation>
    <scope>NUCLEOTIDE SEQUENCE [LARGE SCALE GENOMIC DNA]</scope>
</reference>
<evidence type="ECO:0000313" key="3">
    <source>
        <dbReference type="Proteomes" id="UP001497516"/>
    </source>
</evidence>
<feature type="compositionally biased region" description="Basic and acidic residues" evidence="1">
    <location>
        <begin position="1"/>
        <end position="11"/>
    </location>
</feature>
<proteinExistence type="predicted"/>
<accession>A0AAV2DWJ1</accession>
<keyword evidence="3" id="KW-1185">Reference proteome</keyword>
<gene>
    <name evidence="2" type="ORF">LTRI10_LOCUS19598</name>
</gene>